<dbReference type="Pfam" id="PF12840">
    <property type="entry name" value="HTH_20"/>
    <property type="match status" value="1"/>
</dbReference>
<feature type="transmembrane region" description="Helical" evidence="1">
    <location>
        <begin position="123"/>
        <end position="144"/>
    </location>
</feature>
<evidence type="ECO:0000313" key="4">
    <source>
        <dbReference type="Proteomes" id="UP000471521"/>
    </source>
</evidence>
<dbReference type="InterPro" id="IPR056525">
    <property type="entry name" value="HVO_1552_C"/>
</dbReference>
<dbReference type="CDD" id="cd00090">
    <property type="entry name" value="HTH_ARSR"/>
    <property type="match status" value="1"/>
</dbReference>
<keyword evidence="1" id="KW-0812">Transmembrane</keyword>
<proteinExistence type="predicted"/>
<dbReference type="SMART" id="SM00418">
    <property type="entry name" value="HTH_ARSR"/>
    <property type="match status" value="1"/>
</dbReference>
<dbReference type="EMBL" id="WUUU01000086">
    <property type="protein sequence ID" value="MXR21130.1"/>
    <property type="molecule type" value="Genomic_DNA"/>
</dbReference>
<keyword evidence="1" id="KW-1133">Transmembrane helix</keyword>
<evidence type="ECO:0000313" key="3">
    <source>
        <dbReference type="EMBL" id="MXR21130.1"/>
    </source>
</evidence>
<reference evidence="3 4" key="1">
    <citation type="submission" date="2019-12" db="EMBL/GenBank/DDBJ databases">
        <title>Isolation and characterization of three novel carbon monoxide-oxidizing members of Halobacteria from salione crusts and soils.</title>
        <authorList>
            <person name="Myers M.R."/>
            <person name="King G.M."/>
        </authorList>
    </citation>
    <scope>NUCLEOTIDE SEQUENCE [LARGE SCALE GENOMIC DNA]</scope>
    <source>
        <strain evidence="3 4">PCN9</strain>
    </source>
</reference>
<name>A0A6B0SQJ4_9EURY</name>
<dbReference type="SUPFAM" id="SSF46785">
    <property type="entry name" value="Winged helix' DNA-binding domain"/>
    <property type="match status" value="1"/>
</dbReference>
<dbReference type="GO" id="GO:0003700">
    <property type="term" value="F:DNA-binding transcription factor activity"/>
    <property type="evidence" value="ECO:0007669"/>
    <property type="project" value="InterPro"/>
</dbReference>
<evidence type="ECO:0000256" key="1">
    <source>
        <dbReference type="SAM" id="Phobius"/>
    </source>
</evidence>
<protein>
    <submittedName>
        <fullName evidence="3">Helix-turn-helix domain-containing protein</fullName>
    </submittedName>
</protein>
<dbReference type="AlphaFoldDB" id="A0A6B0SQJ4"/>
<dbReference type="InterPro" id="IPR036388">
    <property type="entry name" value="WH-like_DNA-bd_sf"/>
</dbReference>
<dbReference type="InterPro" id="IPR001845">
    <property type="entry name" value="HTH_ArsR_DNA-bd_dom"/>
</dbReference>
<accession>A0A6B0SQJ4</accession>
<feature type="domain" description="HTH arsR-type" evidence="2">
    <location>
        <begin position="31"/>
        <end position="112"/>
    </location>
</feature>
<organism evidence="3 4">
    <name type="scientific">Halobacterium bonnevillei</name>
    <dbReference type="NCBI Taxonomy" id="2692200"/>
    <lineage>
        <taxon>Archaea</taxon>
        <taxon>Methanobacteriati</taxon>
        <taxon>Methanobacteriota</taxon>
        <taxon>Stenosarchaea group</taxon>
        <taxon>Halobacteria</taxon>
        <taxon>Halobacteriales</taxon>
        <taxon>Halobacteriaceae</taxon>
        <taxon>Halobacterium</taxon>
    </lineage>
</organism>
<comment type="caution">
    <text evidence="3">The sequence shown here is derived from an EMBL/GenBank/DDBJ whole genome shotgun (WGS) entry which is preliminary data.</text>
</comment>
<dbReference type="Gene3D" id="1.10.10.10">
    <property type="entry name" value="Winged helix-like DNA-binding domain superfamily/Winged helix DNA-binding domain"/>
    <property type="match status" value="1"/>
</dbReference>
<dbReference type="InterPro" id="IPR036390">
    <property type="entry name" value="WH_DNA-bd_sf"/>
</dbReference>
<evidence type="ECO:0000259" key="2">
    <source>
        <dbReference type="SMART" id="SM00418"/>
    </source>
</evidence>
<keyword evidence="4" id="KW-1185">Reference proteome</keyword>
<dbReference type="Proteomes" id="UP000471521">
    <property type="component" value="Unassembled WGS sequence"/>
</dbReference>
<sequence length="236" mass="24620">MPGNRLLPSRSTVERGDGSRVVGIREDAADEVFEALSSRTAREILAALYEEPDTASSVADEVDTSLQNATYHLENLVDAGLVEIADTWYSEQGREMKVYAPATESLVVFASDEASTPSLKERLLNVLGALGILGVASLLVQRLFGGQGGSATDYQSSGEAGGGAGAAATTEGDDMVVMDQAGNETTEEVEMAAEATTTVADSAAGAAQGVPPGLLFFLGGLLALALVLAFVWYRRR</sequence>
<dbReference type="OrthoDB" id="11368at2157"/>
<keyword evidence="1" id="KW-0472">Membrane</keyword>
<gene>
    <name evidence="3" type="ORF">GRX66_11135</name>
</gene>
<dbReference type="Pfam" id="PF24267">
    <property type="entry name" value="HVO_1552_C"/>
    <property type="match status" value="1"/>
</dbReference>
<feature type="transmembrane region" description="Helical" evidence="1">
    <location>
        <begin position="214"/>
        <end position="233"/>
    </location>
</feature>
<dbReference type="RefSeq" id="WP_159526627.1">
    <property type="nucleotide sequence ID" value="NZ_WUUU01000086.1"/>
</dbReference>
<dbReference type="InterPro" id="IPR011991">
    <property type="entry name" value="ArsR-like_HTH"/>
</dbReference>